<reference evidence="5" key="2">
    <citation type="submission" date="2014-08" db="EMBL/GenBank/DDBJ databases">
        <title>Complete genome of Weissella ceti strain WS74 isolated from diseased rainbow trout in Brazil.</title>
        <authorList>
            <person name="Figueiredo H.C.P."/>
            <person name="Leal C.A.G."/>
            <person name="Pereira F.L."/>
            <person name="Soares S.C."/>
            <person name="Dorella F.A."/>
            <person name="Carvalho A.F."/>
            <person name="Azevedo V.A.C."/>
        </authorList>
    </citation>
    <scope>NUCLEOTIDE SEQUENCE [LARGE SCALE GENOMIC DNA]</scope>
    <source>
        <strain evidence="5">WS74</strain>
    </source>
</reference>
<evidence type="ECO:0000256" key="1">
    <source>
        <dbReference type="ARBA" id="ARBA00022729"/>
    </source>
</evidence>
<keyword evidence="2" id="KW-0472">Membrane</keyword>
<dbReference type="STRING" id="759620.WS105_0899"/>
<evidence type="ECO:0000259" key="3">
    <source>
        <dbReference type="Pfam" id="PF11611"/>
    </source>
</evidence>
<dbReference type="OrthoDB" id="2285053at2"/>
<dbReference type="GO" id="GO:0016020">
    <property type="term" value="C:membrane"/>
    <property type="evidence" value="ECO:0007669"/>
    <property type="project" value="InterPro"/>
</dbReference>
<keyword evidence="1" id="KW-0732">Signal</keyword>
<feature type="transmembrane region" description="Helical" evidence="2">
    <location>
        <begin position="56"/>
        <end position="79"/>
    </location>
</feature>
<dbReference type="EMBL" id="CP009223">
    <property type="protein sequence ID" value="AIM63153.1"/>
    <property type="molecule type" value="Genomic_DNA"/>
</dbReference>
<keyword evidence="5" id="KW-1185">Reference proteome</keyword>
<proteinExistence type="predicted"/>
<accession>A0A075TW27</accession>
<dbReference type="KEGG" id="wce:WS08_0835"/>
<dbReference type="Proteomes" id="UP000029079">
    <property type="component" value="Chromosome"/>
</dbReference>
<keyword evidence="2" id="KW-1133">Transmembrane helix</keyword>
<name>A0A075TW27_9LACO</name>
<protein>
    <submittedName>
        <fullName evidence="4">Membrane protein</fullName>
    </submittedName>
</protein>
<evidence type="ECO:0000256" key="2">
    <source>
        <dbReference type="SAM" id="Phobius"/>
    </source>
</evidence>
<feature type="domain" description="DUF4352" evidence="3">
    <location>
        <begin position="256"/>
        <end position="342"/>
    </location>
</feature>
<dbReference type="InterPro" id="IPR008523">
    <property type="entry name" value="DUF805"/>
</dbReference>
<dbReference type="InterPro" id="IPR029051">
    <property type="entry name" value="DUF4352"/>
</dbReference>
<evidence type="ECO:0000313" key="5">
    <source>
        <dbReference type="Proteomes" id="UP000029079"/>
    </source>
</evidence>
<dbReference type="Pfam" id="PF11611">
    <property type="entry name" value="DUF4352"/>
    <property type="match status" value="1"/>
</dbReference>
<feature type="transmembrane region" description="Helical" evidence="2">
    <location>
        <begin position="23"/>
        <end position="44"/>
    </location>
</feature>
<feature type="transmembrane region" description="Helical" evidence="2">
    <location>
        <begin position="91"/>
        <end position="111"/>
    </location>
</feature>
<dbReference type="InterPro" id="IPR029050">
    <property type="entry name" value="Immunoprotect_excell_Ig-like"/>
</dbReference>
<feature type="transmembrane region" description="Helical" evidence="2">
    <location>
        <begin position="150"/>
        <end position="168"/>
    </location>
</feature>
<dbReference type="Pfam" id="PF05656">
    <property type="entry name" value="DUF805"/>
    <property type="match status" value="1"/>
</dbReference>
<dbReference type="AlphaFoldDB" id="A0A075TW27"/>
<feature type="transmembrane region" description="Helical" evidence="2">
    <location>
        <begin position="123"/>
        <end position="144"/>
    </location>
</feature>
<sequence length="359" mass="40542">MKLYLEFWKQAFDFTGETTRYTYWYIQLINWIILLTLIDGMFLGMTLSHTLTAMRIPVWIGIILITLFTVLSFVPDIAISVRRLRNAGLPWALIILKMFNTVFDIIMLLPAKVRIARTARKERFMGLAGLSIGSSVIGILSLLVSQNITVPTLLVSFGLIVGLADLVLNKKRRRIMVLISVLVALVGFVFILSNRTITQFNDVYENSDTVLAMDRLVYDALNKESLHDGRPADELTVVKAHDSAKINGVVFEVISTEEVTDDYIRVALNIQNTGEQNLELSELNFELAEDSTTQRMLQYDPYAATYDLEAYNFRFVKDQVVMPGETIKGTVAFEAPIADAGYLVVGEPNEREIAFELKH</sequence>
<dbReference type="RefSeq" id="WP_009496331.1">
    <property type="nucleotide sequence ID" value="NZ_CP009223.1"/>
</dbReference>
<dbReference type="KEGG" id="wci:WS105_0899"/>
<organism evidence="4 5">
    <name type="scientific">Weissella ceti</name>
    <dbReference type="NCBI Taxonomy" id="759620"/>
    <lineage>
        <taxon>Bacteria</taxon>
        <taxon>Bacillati</taxon>
        <taxon>Bacillota</taxon>
        <taxon>Bacilli</taxon>
        <taxon>Lactobacillales</taxon>
        <taxon>Lactobacillaceae</taxon>
        <taxon>Weissella</taxon>
    </lineage>
</organism>
<dbReference type="Gene3D" id="2.60.40.1240">
    <property type="match status" value="1"/>
</dbReference>
<keyword evidence="2" id="KW-0812">Transmembrane</keyword>
<reference evidence="4 5" key="1">
    <citation type="journal article" date="2014" name="Genome Announc.">
        <title>Complete Genome Sequences of Fish Pathogenic Weissella ceti Strains WS74 and WS105.</title>
        <authorList>
            <person name="Figueiredo H.C."/>
            <person name="Leal C.A."/>
            <person name="Dorella F.A."/>
            <person name="Carvalho A.F."/>
            <person name="Soares S.C."/>
            <person name="Pereira F.L."/>
            <person name="Azevedo V.A."/>
        </authorList>
    </citation>
    <scope>NUCLEOTIDE SEQUENCE [LARGE SCALE GENOMIC DNA]</scope>
    <source>
        <strain evidence="4 5">WS74</strain>
    </source>
</reference>
<feature type="transmembrane region" description="Helical" evidence="2">
    <location>
        <begin position="175"/>
        <end position="193"/>
    </location>
</feature>
<dbReference type="PATRIC" id="fig|759620.7.peg.861"/>
<gene>
    <name evidence="4" type="ORF">WS74_0901</name>
</gene>
<evidence type="ECO:0000313" key="4">
    <source>
        <dbReference type="EMBL" id="AIM63153.1"/>
    </source>
</evidence>
<dbReference type="KEGG" id="wct:WS74_0901"/>